<dbReference type="Proteomes" id="UP001199469">
    <property type="component" value="Unassembled WGS sequence"/>
</dbReference>
<evidence type="ECO:0000256" key="2">
    <source>
        <dbReference type="SAM" id="SignalP"/>
    </source>
</evidence>
<dbReference type="RefSeq" id="WP_230733358.1">
    <property type="nucleotide sequence ID" value="NZ_JAJNDB010000002.1"/>
</dbReference>
<gene>
    <name evidence="3" type="ORF">LQ327_11175</name>
</gene>
<feature type="region of interest" description="Disordered" evidence="1">
    <location>
        <begin position="80"/>
        <end position="104"/>
    </location>
</feature>
<evidence type="ECO:0008006" key="5">
    <source>
        <dbReference type="Google" id="ProtNLM"/>
    </source>
</evidence>
<feature type="chain" id="PRO_5046151715" description="Small secreted domain DUF320" evidence="2">
    <location>
        <begin position="28"/>
        <end position="104"/>
    </location>
</feature>
<keyword evidence="4" id="KW-1185">Reference proteome</keyword>
<dbReference type="PROSITE" id="PS51257">
    <property type="entry name" value="PROKAR_LIPOPROTEIN"/>
    <property type="match status" value="1"/>
</dbReference>
<feature type="signal peptide" evidence="2">
    <location>
        <begin position="1"/>
        <end position="27"/>
    </location>
</feature>
<organism evidence="3 4">
    <name type="scientific">Actinomycetospora endophytica</name>
    <dbReference type="NCBI Taxonomy" id="2291215"/>
    <lineage>
        <taxon>Bacteria</taxon>
        <taxon>Bacillati</taxon>
        <taxon>Actinomycetota</taxon>
        <taxon>Actinomycetes</taxon>
        <taxon>Pseudonocardiales</taxon>
        <taxon>Pseudonocardiaceae</taxon>
        <taxon>Actinomycetospora</taxon>
    </lineage>
</organism>
<evidence type="ECO:0000256" key="1">
    <source>
        <dbReference type="SAM" id="MobiDB-lite"/>
    </source>
</evidence>
<protein>
    <recommendedName>
        <fullName evidence="5">Small secreted domain DUF320</fullName>
    </recommendedName>
</protein>
<name>A0ABS8P6R5_9PSEU</name>
<dbReference type="EMBL" id="JAJNDB010000002">
    <property type="protein sequence ID" value="MCD2193937.1"/>
    <property type="molecule type" value="Genomic_DNA"/>
</dbReference>
<evidence type="ECO:0000313" key="4">
    <source>
        <dbReference type="Proteomes" id="UP001199469"/>
    </source>
</evidence>
<feature type="compositionally biased region" description="Polar residues" evidence="1">
    <location>
        <begin position="89"/>
        <end position="104"/>
    </location>
</feature>
<proteinExistence type="predicted"/>
<accession>A0ABS8P6R5</accession>
<reference evidence="3 4" key="1">
    <citation type="submission" date="2021-11" db="EMBL/GenBank/DDBJ databases">
        <title>Draft genome sequence of Actinomycetospora sp. SF1 isolated from the rhizosphere soil.</title>
        <authorList>
            <person name="Duangmal K."/>
            <person name="Chantavorakit T."/>
        </authorList>
    </citation>
    <scope>NUCLEOTIDE SEQUENCE [LARGE SCALE GENOMIC DNA]</scope>
    <source>
        <strain evidence="3 4">TBRC 5722</strain>
    </source>
</reference>
<sequence>MATLRKAVLATAMVSTGLVSCAGMALADDHGSDAGTAQKGVVNSSDFAPNTTGAACNNDVPVNALGVQVPVQDNAGSVPLLSKAGHGNSAANAKSCSNPISAVN</sequence>
<comment type="caution">
    <text evidence="3">The sequence shown here is derived from an EMBL/GenBank/DDBJ whole genome shotgun (WGS) entry which is preliminary data.</text>
</comment>
<evidence type="ECO:0000313" key="3">
    <source>
        <dbReference type="EMBL" id="MCD2193937.1"/>
    </source>
</evidence>
<keyword evidence="2" id="KW-0732">Signal</keyword>